<keyword evidence="2" id="KW-1185">Reference proteome</keyword>
<evidence type="ECO:0000313" key="1">
    <source>
        <dbReference type="EMBL" id="MDW2799117.1"/>
    </source>
</evidence>
<name>A0ABU4GQ58_9CLOT</name>
<dbReference type="Proteomes" id="UP001276854">
    <property type="component" value="Unassembled WGS sequence"/>
</dbReference>
<protein>
    <submittedName>
        <fullName evidence="1">Uncharacterized protein</fullName>
    </submittedName>
</protein>
<dbReference type="RefSeq" id="WP_318065304.1">
    <property type="nucleotide sequence ID" value="NZ_JAWONS010000240.1"/>
</dbReference>
<proteinExistence type="predicted"/>
<dbReference type="EMBL" id="JAWONS010000240">
    <property type="protein sequence ID" value="MDW2799117.1"/>
    <property type="molecule type" value="Genomic_DNA"/>
</dbReference>
<evidence type="ECO:0000313" key="2">
    <source>
        <dbReference type="Proteomes" id="UP001276854"/>
    </source>
</evidence>
<dbReference type="InterPro" id="IPR013783">
    <property type="entry name" value="Ig-like_fold"/>
</dbReference>
<reference evidence="1 2" key="1">
    <citation type="submission" date="2023-10" db="EMBL/GenBank/DDBJ databases">
        <title>A novel Glycoside Hydrolase 43-Like Enzyme from Clostrdium boliviensis is an Endo-xylanase, and a Candidate for Xylooligosaccharides Production from Different Xylan Substrates.</title>
        <authorList>
            <person name="Alvarez M.T."/>
            <person name="Rocabado-Villegas L.R."/>
            <person name="Salas-Veizaga D.M."/>
            <person name="Linares-Pasten J.A."/>
            <person name="Gudmundsdottir E.E."/>
            <person name="Hreggvidsson G.O."/>
            <person name="Adlercreutz P."/>
            <person name="Nordberg Karlsson E."/>
        </authorList>
    </citation>
    <scope>NUCLEOTIDE SEQUENCE [LARGE SCALE GENOMIC DNA]</scope>
    <source>
        <strain evidence="1 2">E-1</strain>
    </source>
</reference>
<comment type="caution">
    <text evidence="1">The sequence shown here is derived from an EMBL/GenBank/DDBJ whole genome shotgun (WGS) entry which is preliminary data.</text>
</comment>
<sequence>MKNYTFDTTIDIEVLKNYLSRAASAAFMIHTKTINDDLRAIKNLGIKFLGRASGIWYPDPDDEVHFKQSEELARKVHEVDREIVLQACIFEAVYRPVNKIDIPAFVFEAFGMTPENRCFSFEQMRFPNAPDGFWWGEDGALPDITQMETRLWFYYRAVRYIDAGYEALHLGQIHLYTADDHGMVKMGELMEKIRLYARENARRHLVLMDAHSHGISIRGKLLLDYHAMPYTRYPVTDREGDRLVLVREGFSEGGLNPNGFRLSSMPYLMEYDNWGGKVIKDFSGVTKEERAWKDWWGYDQIGWFANQPSDAQRKFLEYTALWSAIHHAFFEIPFRRSLDTAAITMKREDNGQMDVQDYYQINHKSPDCPMGFSQEDTIKRIWESEEELKEIAANPVNAADYGAKDVYDDLTGMKLPERVVVYGSFQPYAGAVKNDSNSEVTRMYYIGDNTYALSVVIPFAGKYDYAISTYGTLSATYSHDTYPRSGSSNKDYFTVINDNTVVCFMFHFMDHIVTVKQWKSPMAAMKRVT</sequence>
<accession>A0ABU4GQ58</accession>
<dbReference type="Gene3D" id="2.60.40.10">
    <property type="entry name" value="Immunoglobulins"/>
    <property type="match status" value="1"/>
</dbReference>
<organism evidence="1 2">
    <name type="scientific">Clostridium boliviensis</name>
    <dbReference type="NCBI Taxonomy" id="318465"/>
    <lineage>
        <taxon>Bacteria</taxon>
        <taxon>Bacillati</taxon>
        <taxon>Bacillota</taxon>
        <taxon>Clostridia</taxon>
        <taxon>Eubacteriales</taxon>
        <taxon>Clostridiaceae</taxon>
        <taxon>Clostridium</taxon>
    </lineage>
</organism>
<gene>
    <name evidence="1" type="ORF">RZO55_16210</name>
</gene>